<dbReference type="InterPro" id="IPR009057">
    <property type="entry name" value="Homeodomain-like_sf"/>
</dbReference>
<dbReference type="Pfam" id="PF00440">
    <property type="entry name" value="TetR_N"/>
    <property type="match status" value="1"/>
</dbReference>
<protein>
    <submittedName>
        <fullName evidence="4">Transcriptional regulator, TetR family</fullName>
    </submittedName>
</protein>
<gene>
    <name evidence="4" type="ORF">SAMN05216270_10375</name>
</gene>
<keyword evidence="1 2" id="KW-0238">DNA-binding</keyword>
<feature type="domain" description="HTH tetR-type" evidence="3">
    <location>
        <begin position="8"/>
        <end position="68"/>
    </location>
</feature>
<dbReference type="RefSeq" id="WP_091030506.1">
    <property type="nucleotide sequence ID" value="NZ_FNAD01000003.1"/>
</dbReference>
<dbReference type="PANTHER" id="PTHR30328:SF54">
    <property type="entry name" value="HTH-TYPE TRANSCRIPTIONAL REPRESSOR SCO4008"/>
    <property type="match status" value="1"/>
</dbReference>
<dbReference type="Pfam" id="PF17926">
    <property type="entry name" value="TetR_C_21"/>
    <property type="match status" value="1"/>
</dbReference>
<accession>A0A1G6TP50</accession>
<dbReference type="GO" id="GO:0003677">
    <property type="term" value="F:DNA binding"/>
    <property type="evidence" value="ECO:0007669"/>
    <property type="project" value="UniProtKB-UniRule"/>
</dbReference>
<organism evidence="4 5">
    <name type="scientific">Glycomyces harbinensis</name>
    <dbReference type="NCBI Taxonomy" id="58114"/>
    <lineage>
        <taxon>Bacteria</taxon>
        <taxon>Bacillati</taxon>
        <taxon>Actinomycetota</taxon>
        <taxon>Actinomycetes</taxon>
        <taxon>Glycomycetales</taxon>
        <taxon>Glycomycetaceae</taxon>
        <taxon>Glycomyces</taxon>
    </lineage>
</organism>
<evidence type="ECO:0000256" key="1">
    <source>
        <dbReference type="ARBA" id="ARBA00023125"/>
    </source>
</evidence>
<reference evidence="5" key="1">
    <citation type="submission" date="2016-10" db="EMBL/GenBank/DDBJ databases">
        <authorList>
            <person name="Varghese N."/>
            <person name="Submissions S."/>
        </authorList>
    </citation>
    <scope>NUCLEOTIDE SEQUENCE [LARGE SCALE GENOMIC DNA]</scope>
    <source>
        <strain evidence="5">CGMCC 4.3516</strain>
    </source>
</reference>
<dbReference type="EMBL" id="FNAD01000003">
    <property type="protein sequence ID" value="SDD30809.1"/>
    <property type="molecule type" value="Genomic_DNA"/>
</dbReference>
<keyword evidence="5" id="KW-1185">Reference proteome</keyword>
<dbReference type="STRING" id="58114.SAMN05216270_10375"/>
<dbReference type="SUPFAM" id="SSF46689">
    <property type="entry name" value="Homeodomain-like"/>
    <property type="match status" value="1"/>
</dbReference>
<dbReference type="PANTHER" id="PTHR30328">
    <property type="entry name" value="TRANSCRIPTIONAL REPRESSOR"/>
    <property type="match status" value="1"/>
</dbReference>
<feature type="DNA-binding region" description="H-T-H motif" evidence="2">
    <location>
        <begin position="31"/>
        <end position="50"/>
    </location>
</feature>
<dbReference type="AlphaFoldDB" id="A0A1G6TP50"/>
<evidence type="ECO:0000256" key="2">
    <source>
        <dbReference type="PROSITE-ProRule" id="PRU00335"/>
    </source>
</evidence>
<dbReference type="Proteomes" id="UP000198949">
    <property type="component" value="Unassembled WGS sequence"/>
</dbReference>
<name>A0A1G6TP50_9ACTN</name>
<dbReference type="Gene3D" id="1.10.357.10">
    <property type="entry name" value="Tetracycline Repressor, domain 2"/>
    <property type="match status" value="1"/>
</dbReference>
<evidence type="ECO:0000313" key="5">
    <source>
        <dbReference type="Proteomes" id="UP000198949"/>
    </source>
</evidence>
<dbReference type="InterPro" id="IPR041467">
    <property type="entry name" value="Sco4008_C"/>
</dbReference>
<sequence length="197" mass="22061">MPPASSPEATRDRILAAARAEFARYGIAGARIDRIAKAAKTSKERVYAYFASKEALYRLVSAEELTAIVEATGMDPADLPEYAGRLHDYYAAHPERFRVMQWGRLELDPERTDADDPVRATMAGKLERLRQAQKDGLLDRSWDPIDILVLLNQIAASWAGYLDLAPADPAEREHFLRDRRAAVVTAVERLFPAAHRS</sequence>
<dbReference type="PRINTS" id="PR00455">
    <property type="entry name" value="HTHTETR"/>
</dbReference>
<proteinExistence type="predicted"/>
<dbReference type="OrthoDB" id="4726108at2"/>
<evidence type="ECO:0000313" key="4">
    <source>
        <dbReference type="EMBL" id="SDD30809.1"/>
    </source>
</evidence>
<dbReference type="PROSITE" id="PS50977">
    <property type="entry name" value="HTH_TETR_2"/>
    <property type="match status" value="1"/>
</dbReference>
<evidence type="ECO:0000259" key="3">
    <source>
        <dbReference type="PROSITE" id="PS50977"/>
    </source>
</evidence>
<dbReference type="InterPro" id="IPR036271">
    <property type="entry name" value="Tet_transcr_reg_TetR-rel_C_sf"/>
</dbReference>
<dbReference type="InterPro" id="IPR001647">
    <property type="entry name" value="HTH_TetR"/>
</dbReference>
<dbReference type="SUPFAM" id="SSF48498">
    <property type="entry name" value="Tetracyclin repressor-like, C-terminal domain"/>
    <property type="match status" value="1"/>
</dbReference>
<dbReference type="InterPro" id="IPR050109">
    <property type="entry name" value="HTH-type_TetR-like_transc_reg"/>
</dbReference>
<dbReference type="GO" id="GO:0006355">
    <property type="term" value="P:regulation of DNA-templated transcription"/>
    <property type="evidence" value="ECO:0007669"/>
    <property type="project" value="UniProtKB-ARBA"/>
</dbReference>